<keyword evidence="4" id="KW-1185">Reference proteome</keyword>
<name>A0A7G9GHF6_9FIRM</name>
<dbReference type="Pfam" id="PF13529">
    <property type="entry name" value="Peptidase_C39_2"/>
    <property type="match status" value="1"/>
</dbReference>
<evidence type="ECO:0000259" key="2">
    <source>
        <dbReference type="Pfam" id="PF13529"/>
    </source>
</evidence>
<gene>
    <name evidence="3" type="ORF">H9Q79_08240</name>
</gene>
<dbReference type="Gene3D" id="1.10.101.10">
    <property type="entry name" value="PGBD-like superfamily/PGBD"/>
    <property type="match status" value="1"/>
</dbReference>
<dbReference type="KEGG" id="whj:H9Q79_08240"/>
<sequence>MGCKNFKQGDKRWGSFIYAGEPMSVSGCGPTACADIIGVFPNQTASWLANKGYSVNGHGTEWNGIGKCLNAYGYNGRQLNTSSLYGIVDGNVENVWKAAMLTGKCYAILLMGPGTFTSGGHYICVTEYDGSGAYVYDPACESRDGWHSWRDFSGQIKVFYLMDKNERVENNEGPNSEGGVYMFKVKQIQIGDEGNEVLLLEEILMARKYYSGGLDKSYGPLLDNAVRQYQKDRNGACGEVDGIVGPKTWNDLIAL</sequence>
<protein>
    <submittedName>
        <fullName evidence="3">Peptidoglycan-binding protein</fullName>
    </submittedName>
</protein>
<dbReference type="SUPFAM" id="SSF47090">
    <property type="entry name" value="PGBD-like"/>
    <property type="match status" value="1"/>
</dbReference>
<dbReference type="Gene3D" id="3.90.70.10">
    <property type="entry name" value="Cysteine proteinases"/>
    <property type="match status" value="1"/>
</dbReference>
<dbReference type="InterPro" id="IPR002477">
    <property type="entry name" value="Peptidoglycan-bd-like"/>
</dbReference>
<evidence type="ECO:0000313" key="4">
    <source>
        <dbReference type="Proteomes" id="UP000515860"/>
    </source>
</evidence>
<dbReference type="EMBL" id="CP060635">
    <property type="protein sequence ID" value="QNM10238.1"/>
    <property type="molecule type" value="Genomic_DNA"/>
</dbReference>
<evidence type="ECO:0000259" key="1">
    <source>
        <dbReference type="Pfam" id="PF01471"/>
    </source>
</evidence>
<dbReference type="Pfam" id="PF01471">
    <property type="entry name" value="PG_binding_1"/>
    <property type="match status" value="1"/>
</dbReference>
<accession>A0A7G9GHF6</accession>
<evidence type="ECO:0000313" key="3">
    <source>
        <dbReference type="EMBL" id="QNM10238.1"/>
    </source>
</evidence>
<dbReference type="InterPro" id="IPR039564">
    <property type="entry name" value="Peptidase_C39-like"/>
</dbReference>
<dbReference type="Proteomes" id="UP000515860">
    <property type="component" value="Chromosome"/>
</dbReference>
<dbReference type="RefSeq" id="WP_249329610.1">
    <property type="nucleotide sequence ID" value="NZ_CP060635.1"/>
</dbReference>
<reference evidence="3 4" key="1">
    <citation type="submission" date="2020-08" db="EMBL/GenBank/DDBJ databases">
        <authorList>
            <person name="Liu C."/>
            <person name="Sun Q."/>
        </authorList>
    </citation>
    <scope>NUCLEOTIDE SEQUENCE [LARGE SCALE GENOMIC DNA]</scope>
    <source>
        <strain evidence="3 4">NSJ-29</strain>
    </source>
</reference>
<organism evidence="3 4">
    <name type="scientific">Wansuia hejianensis</name>
    <dbReference type="NCBI Taxonomy" id="2763667"/>
    <lineage>
        <taxon>Bacteria</taxon>
        <taxon>Bacillati</taxon>
        <taxon>Bacillota</taxon>
        <taxon>Clostridia</taxon>
        <taxon>Lachnospirales</taxon>
        <taxon>Lachnospiraceae</taxon>
        <taxon>Wansuia</taxon>
    </lineage>
</organism>
<dbReference type="AlphaFoldDB" id="A0A7G9GHF6"/>
<feature type="domain" description="Peptidase C39-like" evidence="2">
    <location>
        <begin position="26"/>
        <end position="139"/>
    </location>
</feature>
<dbReference type="InterPro" id="IPR036366">
    <property type="entry name" value="PGBDSf"/>
</dbReference>
<dbReference type="InterPro" id="IPR036365">
    <property type="entry name" value="PGBD-like_sf"/>
</dbReference>
<feature type="domain" description="Peptidoglycan binding-like" evidence="1">
    <location>
        <begin position="194"/>
        <end position="250"/>
    </location>
</feature>
<proteinExistence type="predicted"/>